<comment type="caution">
    <text evidence="3">The sequence shown here is derived from an EMBL/GenBank/DDBJ whole genome shotgun (WGS) entry which is preliminary data.</text>
</comment>
<accession>A0A396HEQ9</accession>
<name>A0A396HEQ9_MEDTR</name>
<dbReference type="AlphaFoldDB" id="A0A396HEQ9"/>
<dbReference type="SUPFAM" id="SSF81383">
    <property type="entry name" value="F-box domain"/>
    <property type="match status" value="1"/>
</dbReference>
<dbReference type="InterPro" id="IPR055336">
    <property type="entry name" value="At4g00755-like"/>
</dbReference>
<dbReference type="InterPro" id="IPR001810">
    <property type="entry name" value="F-box_dom"/>
</dbReference>
<feature type="region of interest" description="Disordered" evidence="1">
    <location>
        <begin position="114"/>
        <end position="134"/>
    </location>
</feature>
<evidence type="ECO:0000256" key="1">
    <source>
        <dbReference type="SAM" id="MobiDB-lite"/>
    </source>
</evidence>
<dbReference type="Gramene" id="rna36330">
    <property type="protein sequence ID" value="RHN51799.1"/>
    <property type="gene ID" value="gene36330"/>
</dbReference>
<reference evidence="3" key="1">
    <citation type="journal article" date="2018" name="Nat. Plants">
        <title>Whole-genome landscape of Medicago truncatula symbiotic genes.</title>
        <authorList>
            <person name="Pecrix Y."/>
            <person name="Gamas P."/>
            <person name="Carrere S."/>
        </authorList>
    </citation>
    <scope>NUCLEOTIDE SEQUENCE</scope>
    <source>
        <tissue evidence="3">Leaves</tissue>
    </source>
</reference>
<evidence type="ECO:0000259" key="2">
    <source>
        <dbReference type="SMART" id="SM00256"/>
    </source>
</evidence>
<dbReference type="Gene3D" id="1.20.1280.50">
    <property type="match status" value="1"/>
</dbReference>
<dbReference type="OrthoDB" id="63379at2759"/>
<dbReference type="Proteomes" id="UP000265566">
    <property type="component" value="Chromosome 6"/>
</dbReference>
<evidence type="ECO:0000313" key="3">
    <source>
        <dbReference type="EMBL" id="RHN51799.1"/>
    </source>
</evidence>
<gene>
    <name evidence="3" type="ORF">MtrunA17_Chr6g0473001</name>
</gene>
<dbReference type="PANTHER" id="PTHR39741">
    <property type="entry name" value="F-BOX DOMAIN CONTAINING PROTEIN, EXPRESSED"/>
    <property type="match status" value="1"/>
</dbReference>
<dbReference type="EMBL" id="PSQE01000006">
    <property type="protein sequence ID" value="RHN51799.1"/>
    <property type="molecule type" value="Genomic_DNA"/>
</dbReference>
<dbReference type="SMART" id="SM00256">
    <property type="entry name" value="FBOX"/>
    <property type="match status" value="1"/>
</dbReference>
<organism evidence="3">
    <name type="scientific">Medicago truncatula</name>
    <name type="common">Barrel medic</name>
    <name type="synonym">Medicago tribuloides</name>
    <dbReference type="NCBI Taxonomy" id="3880"/>
    <lineage>
        <taxon>Eukaryota</taxon>
        <taxon>Viridiplantae</taxon>
        <taxon>Streptophyta</taxon>
        <taxon>Embryophyta</taxon>
        <taxon>Tracheophyta</taxon>
        <taxon>Spermatophyta</taxon>
        <taxon>Magnoliopsida</taxon>
        <taxon>eudicotyledons</taxon>
        <taxon>Gunneridae</taxon>
        <taxon>Pentapetalae</taxon>
        <taxon>rosids</taxon>
        <taxon>fabids</taxon>
        <taxon>Fabales</taxon>
        <taxon>Fabaceae</taxon>
        <taxon>Papilionoideae</taxon>
        <taxon>50 kb inversion clade</taxon>
        <taxon>NPAAA clade</taxon>
        <taxon>Hologalegina</taxon>
        <taxon>IRL clade</taxon>
        <taxon>Trifolieae</taxon>
        <taxon>Medicago</taxon>
    </lineage>
</organism>
<sequence length="315" mass="36019">MDLIQWLGDDMSTKVFSYLDDPRDLIRVSVVSRSWKKIVIQNDLCKRLCLKMFPEISGLVHSIEVDNVIELDGNLLERNHKIYACLAFGLTPMRNNCISKSLFASSTNDDWDENFKNTLEPGDGNEDGPSYWSSIGQSDPSIPEALVYKLCSNICLVSEIHIQPYQDYFEDDCPIYSAKAVRFRLGCERHDMEVESNTVVPDSLTFNEDFKWTYTSPVFPMSHDDMLQTFKLPEPVLFGGDVLLVELLGRIKEKEDNLFYICISHVQVVGRTISPPFIVRKCERGGCSLRYFSHVHRGVWCRCRFIGGGGRWGDC</sequence>
<protein>
    <submittedName>
        <fullName evidence="3">Putative F-box domain-containing protein</fullName>
    </submittedName>
</protein>
<dbReference type="InterPro" id="IPR036047">
    <property type="entry name" value="F-box-like_dom_sf"/>
</dbReference>
<dbReference type="PANTHER" id="PTHR39741:SF2">
    <property type="entry name" value="F-BOX DOMAIN-CONTAINING PROTEIN"/>
    <property type="match status" value="1"/>
</dbReference>
<feature type="domain" description="F-box" evidence="2">
    <location>
        <begin position="7"/>
        <end position="48"/>
    </location>
</feature>
<dbReference type="Pfam" id="PF12937">
    <property type="entry name" value="F-box-like"/>
    <property type="match status" value="1"/>
</dbReference>
<proteinExistence type="predicted"/>